<evidence type="ECO:0000313" key="2">
    <source>
        <dbReference type="Proteomes" id="UP001055940"/>
    </source>
</evidence>
<geneLocation type="plasmid" evidence="1 2">
    <name>unnamed1</name>
</geneLocation>
<keyword evidence="1" id="KW-0614">Plasmid</keyword>
<dbReference type="EMBL" id="CP099838">
    <property type="protein sequence ID" value="USY23544.1"/>
    <property type="molecule type" value="Genomic_DNA"/>
</dbReference>
<dbReference type="Proteomes" id="UP001055940">
    <property type="component" value="Plasmid unnamed1"/>
</dbReference>
<evidence type="ECO:0000313" key="1">
    <source>
        <dbReference type="EMBL" id="USY23544.1"/>
    </source>
</evidence>
<protein>
    <submittedName>
        <fullName evidence="1">Uncharacterized protein</fullName>
    </submittedName>
</protein>
<organism evidence="1 2">
    <name type="scientific">Nocardiopsis exhalans</name>
    <dbReference type="NCBI Taxonomy" id="163604"/>
    <lineage>
        <taxon>Bacteria</taxon>
        <taxon>Bacillati</taxon>
        <taxon>Actinomycetota</taxon>
        <taxon>Actinomycetes</taxon>
        <taxon>Streptosporangiales</taxon>
        <taxon>Nocardiopsidaceae</taxon>
        <taxon>Nocardiopsis</taxon>
    </lineage>
</organism>
<name>A0ABY5DJ12_9ACTN</name>
<proteinExistence type="predicted"/>
<accession>A0ABY5DJ12</accession>
<sequence>MRRIDPGAKPRSPRVYLIPGTGLTVEWDQPWEAYVVKGPGAPTDGGPLETLQELVTALDPVPLPEQVRASLAADRAWHPPLIGDDWRRRVKHVRELLAPLGTAVTQVVPYIPAPHLEAVEVATDSTITRAGPQAHQILTGAGCRVRPHGDLVGAYLVLPAQESRGRSTGEVNR</sequence>
<dbReference type="RefSeq" id="WP_254422198.1">
    <property type="nucleotide sequence ID" value="NZ_BAAAJB010000040.1"/>
</dbReference>
<reference evidence="1" key="1">
    <citation type="submission" date="2022-06" db="EMBL/GenBank/DDBJ databases">
        <authorList>
            <person name="Ping M."/>
        </authorList>
    </citation>
    <scope>NUCLEOTIDE SEQUENCE</scope>
    <source>
        <strain evidence="1">JCM11759T</strain>
        <plasmid evidence="1">unnamed1</plasmid>
    </source>
</reference>
<keyword evidence="2" id="KW-1185">Reference proteome</keyword>
<gene>
    <name evidence="1" type="ORF">NE857_33985</name>
</gene>